<dbReference type="Proteomes" id="UP001208131">
    <property type="component" value="Unassembled WGS sequence"/>
</dbReference>
<dbReference type="AlphaFoldDB" id="A0AAE3IH28"/>
<dbReference type="PANTHER" id="PTHR34385:SF1">
    <property type="entry name" value="PEPTIDOGLYCAN L-ALANYL-D-GLUTAMATE ENDOPEPTIDASE CWLK"/>
    <property type="match status" value="1"/>
</dbReference>
<reference evidence="2 3" key="1">
    <citation type="journal article" date="2021" name="ISME Commun">
        <title>Automated analysis of genomic sequences facilitates high-throughput and comprehensive description of bacteria.</title>
        <authorList>
            <person name="Hitch T.C.A."/>
        </authorList>
    </citation>
    <scope>NUCLEOTIDE SEQUENCE [LARGE SCALE GENOMIC DNA]</scope>
    <source>
        <strain evidence="2 3">Sanger_31</strain>
    </source>
</reference>
<dbReference type="PANTHER" id="PTHR34385">
    <property type="entry name" value="D-ALANYL-D-ALANINE CARBOXYPEPTIDASE"/>
    <property type="match status" value="1"/>
</dbReference>
<accession>A0AAE3IH28</accession>
<comment type="caution">
    <text evidence="2">The sequence shown here is derived from an EMBL/GenBank/DDBJ whole genome shotgun (WGS) entry which is preliminary data.</text>
</comment>
<evidence type="ECO:0000313" key="2">
    <source>
        <dbReference type="EMBL" id="MCU6706178.1"/>
    </source>
</evidence>
<feature type="domain" description="D-alanyl-D-alanine carboxypeptidase-like core" evidence="1">
    <location>
        <begin position="30"/>
        <end position="165"/>
    </location>
</feature>
<dbReference type="SUPFAM" id="SSF55166">
    <property type="entry name" value="Hedgehog/DD-peptidase"/>
    <property type="match status" value="1"/>
</dbReference>
<name>A0AAE3IH28_9FIRM</name>
<dbReference type="InterPro" id="IPR009045">
    <property type="entry name" value="Zn_M74/Hedgehog-like"/>
</dbReference>
<protein>
    <submittedName>
        <fullName evidence="2">M15 family metallopeptidase</fullName>
    </submittedName>
</protein>
<dbReference type="Pfam" id="PF02557">
    <property type="entry name" value="VanY"/>
    <property type="match status" value="1"/>
</dbReference>
<sequence>MDYLMLVDKFNPIDMGFYDRVELTEVNGKFMESQAGNRLRLLLKKAEADGIKLKIISAYRSFEYQQMLWEREVSHEMWGGLSYEKAVEKVGRTLALPGSSEHNTGLAVDLGREGDNDVSNDFYKTPESRWLCANAADFGFILRYPRLKEQMTGIDFEPWHYRYVGVEAARIIAAGGLCLEEFLHFYSEKYI</sequence>
<dbReference type="CDD" id="cd14852">
    <property type="entry name" value="LD-carboxypeptidase"/>
    <property type="match status" value="1"/>
</dbReference>
<dbReference type="RefSeq" id="WP_267301347.1">
    <property type="nucleotide sequence ID" value="NZ_JAOQJZ010000009.1"/>
</dbReference>
<evidence type="ECO:0000259" key="1">
    <source>
        <dbReference type="Pfam" id="PF02557"/>
    </source>
</evidence>
<dbReference type="EMBL" id="JAOQJZ010000009">
    <property type="protein sequence ID" value="MCU6706178.1"/>
    <property type="molecule type" value="Genomic_DNA"/>
</dbReference>
<dbReference type="GO" id="GO:0006508">
    <property type="term" value="P:proteolysis"/>
    <property type="evidence" value="ECO:0007669"/>
    <property type="project" value="InterPro"/>
</dbReference>
<dbReference type="Gene3D" id="3.30.1380.10">
    <property type="match status" value="1"/>
</dbReference>
<dbReference type="InterPro" id="IPR058193">
    <property type="entry name" value="VanY/YodJ_core_dom"/>
</dbReference>
<evidence type="ECO:0000313" key="3">
    <source>
        <dbReference type="Proteomes" id="UP001208131"/>
    </source>
</evidence>
<dbReference type="InterPro" id="IPR052179">
    <property type="entry name" value="DD-CPase-like"/>
</dbReference>
<dbReference type="GO" id="GO:0008233">
    <property type="term" value="F:peptidase activity"/>
    <property type="evidence" value="ECO:0007669"/>
    <property type="project" value="InterPro"/>
</dbReference>
<dbReference type="InterPro" id="IPR003709">
    <property type="entry name" value="VanY-like_core_dom"/>
</dbReference>
<proteinExistence type="predicted"/>
<gene>
    <name evidence="2" type="ORF">OCV57_09615</name>
</gene>
<organism evidence="2 3">
    <name type="scientific">Hominimerdicola aceti</name>
    <dbReference type="NCBI Taxonomy" id="2981726"/>
    <lineage>
        <taxon>Bacteria</taxon>
        <taxon>Bacillati</taxon>
        <taxon>Bacillota</taxon>
        <taxon>Clostridia</taxon>
        <taxon>Eubacteriales</taxon>
        <taxon>Oscillospiraceae</taxon>
        <taxon>Hominimerdicola</taxon>
    </lineage>
</organism>
<keyword evidence="3" id="KW-1185">Reference proteome</keyword>